<accession>W3WIW5</accession>
<feature type="compositionally biased region" description="Low complexity" evidence="1">
    <location>
        <begin position="323"/>
        <end position="345"/>
    </location>
</feature>
<sequence>MWLAWLFWSFLLIASALPRDGPAITADDRPTELRDLQIVEVERRIPEPIIVTITLTTTISLVPPGYSTAPMTTHTPIPWTVPGGSLPQITITRSRTPLTSTADATSITPTSSTSLSTSSEIGTTSTSSIGVTSSAAPTTAPSTSSTTLAITTSSSDLKTTSAAITPSSSSPPIPSDPSPSAVEGTSATTSSSAPGTSTALAPAAGLQGHSLAPGQIAAVVVGAIAFTIFVSVVAYLVRFAVIRRRQSSAEKRQRLDGEDAATAQQRYYQGGGAALAAAAAAANRSRSLHEGEFRIVIRTPPPAAAEEEEQRMRQLWPSPPGGTQRFTFFSGRSTTTATDSATDRGQWSQGTENGSSGRSHGNRNS</sequence>
<dbReference type="HOGENOM" id="CLU_758894_0_0_1"/>
<feature type="compositionally biased region" description="Low complexity" evidence="1">
    <location>
        <begin position="178"/>
        <end position="197"/>
    </location>
</feature>
<keyword evidence="2" id="KW-0812">Transmembrane</keyword>
<dbReference type="KEGG" id="pfy:PFICI_14816"/>
<feature type="signal peptide" evidence="3">
    <location>
        <begin position="1"/>
        <end position="18"/>
    </location>
</feature>
<keyword evidence="2" id="KW-0472">Membrane</keyword>
<evidence type="ECO:0000256" key="3">
    <source>
        <dbReference type="SAM" id="SignalP"/>
    </source>
</evidence>
<keyword evidence="3" id="KW-0732">Signal</keyword>
<evidence type="ECO:0000256" key="1">
    <source>
        <dbReference type="SAM" id="MobiDB-lite"/>
    </source>
</evidence>
<dbReference type="OrthoDB" id="10648272at2759"/>
<evidence type="ECO:0000313" key="5">
    <source>
        <dbReference type="Proteomes" id="UP000030651"/>
    </source>
</evidence>
<dbReference type="RefSeq" id="XP_007841588.1">
    <property type="nucleotide sequence ID" value="XM_007843397.1"/>
</dbReference>
<feature type="compositionally biased region" description="Low complexity" evidence="1">
    <location>
        <begin position="353"/>
        <end position="365"/>
    </location>
</feature>
<keyword evidence="5" id="KW-1185">Reference proteome</keyword>
<dbReference type="AlphaFoldDB" id="W3WIW5"/>
<evidence type="ECO:0000313" key="4">
    <source>
        <dbReference type="EMBL" id="ETS73870.1"/>
    </source>
</evidence>
<organism evidence="4 5">
    <name type="scientific">Pestalotiopsis fici (strain W106-1 / CGMCC3.15140)</name>
    <dbReference type="NCBI Taxonomy" id="1229662"/>
    <lineage>
        <taxon>Eukaryota</taxon>
        <taxon>Fungi</taxon>
        <taxon>Dikarya</taxon>
        <taxon>Ascomycota</taxon>
        <taxon>Pezizomycotina</taxon>
        <taxon>Sordariomycetes</taxon>
        <taxon>Xylariomycetidae</taxon>
        <taxon>Amphisphaeriales</taxon>
        <taxon>Sporocadaceae</taxon>
        <taxon>Pestalotiopsis</taxon>
    </lineage>
</organism>
<feature type="transmembrane region" description="Helical" evidence="2">
    <location>
        <begin position="216"/>
        <end position="237"/>
    </location>
</feature>
<gene>
    <name evidence="4" type="ORF">PFICI_14816</name>
</gene>
<reference evidence="5" key="1">
    <citation type="journal article" date="2015" name="BMC Genomics">
        <title>Genomic and transcriptomic analysis of the endophytic fungus Pestalotiopsis fici reveals its lifestyle and high potential for synthesis of natural products.</title>
        <authorList>
            <person name="Wang X."/>
            <person name="Zhang X."/>
            <person name="Liu L."/>
            <person name="Xiang M."/>
            <person name="Wang W."/>
            <person name="Sun X."/>
            <person name="Che Y."/>
            <person name="Guo L."/>
            <person name="Liu G."/>
            <person name="Guo L."/>
            <person name="Wang C."/>
            <person name="Yin W.B."/>
            <person name="Stadler M."/>
            <person name="Zhang X."/>
            <person name="Liu X."/>
        </authorList>
    </citation>
    <scope>NUCLEOTIDE SEQUENCE [LARGE SCALE GENOMIC DNA]</scope>
    <source>
        <strain evidence="5">W106-1 / CGMCC3.15140</strain>
    </source>
</reference>
<feature type="chain" id="PRO_5004834688" description="Mid2 domain-containing protein" evidence="3">
    <location>
        <begin position="19"/>
        <end position="365"/>
    </location>
</feature>
<dbReference type="InParanoid" id="W3WIW5"/>
<evidence type="ECO:0000256" key="2">
    <source>
        <dbReference type="SAM" id="Phobius"/>
    </source>
</evidence>
<dbReference type="EMBL" id="KI912121">
    <property type="protein sequence ID" value="ETS73870.1"/>
    <property type="molecule type" value="Genomic_DNA"/>
</dbReference>
<proteinExistence type="predicted"/>
<dbReference type="GeneID" id="19279829"/>
<dbReference type="Proteomes" id="UP000030651">
    <property type="component" value="Unassembled WGS sequence"/>
</dbReference>
<feature type="region of interest" description="Disordered" evidence="1">
    <location>
        <begin position="95"/>
        <end position="197"/>
    </location>
</feature>
<feature type="compositionally biased region" description="Low complexity" evidence="1">
    <location>
        <begin position="99"/>
        <end position="168"/>
    </location>
</feature>
<feature type="region of interest" description="Disordered" evidence="1">
    <location>
        <begin position="304"/>
        <end position="365"/>
    </location>
</feature>
<evidence type="ECO:0008006" key="6">
    <source>
        <dbReference type="Google" id="ProtNLM"/>
    </source>
</evidence>
<keyword evidence="2" id="KW-1133">Transmembrane helix</keyword>
<name>W3WIW5_PESFW</name>
<protein>
    <recommendedName>
        <fullName evidence="6">Mid2 domain-containing protein</fullName>
    </recommendedName>
</protein>